<keyword evidence="2" id="KW-0677">Repeat</keyword>
<dbReference type="Pfam" id="PF23282">
    <property type="entry name" value="WHD_ROQ1"/>
    <property type="match status" value="1"/>
</dbReference>
<name>A9NW11_PICSI</name>
<sequence length="495" mass="57282">MEQQQMFLDTACFFIGQKRDTAIRIWEGSGWNGRLGLQTLENRCLLEVDIENNIDMHDHLRDFGKAVADASLPRRLLYSTAIKDMLEQLSNEQVSTVRGIRVVLGDYYDDVYASGGMDTLFDALDGIDRRTLELVDTDENAILACILRKPVPSLIWLRWNKCPNLSLPWWIPMGRLRVLQVYGSELKTLWEDESQVPWQVPLQLRELEINAPLSNIPKSIGWLEHLERIVVAGFLSGHVHLTKLPKEFCRLRSLRDLVLTECSKMKSLPDSFCHLWNLQHIDLSFCCNLERLPDSIGRLQGLRHINLSYCHDLERLPDSIGRLRGLQHIDLRGCHNLESLPDSFGELWDLPYSFGEPWDLRHINLSGCHDLQRLPDSFVNLRYLQHIDLQGCHNLQSLPDGFGDLRNLDHVNLSNCHDLEWLPDSFGNLRNLQYIDLSGCHNLERLPNYFRNFNKLKYLDVEGCSNLIIETIEITDNLPEAIKGIWNNYINWQSP</sequence>
<dbReference type="PANTHER" id="PTHR48051:SF1">
    <property type="entry name" value="RAS SUPPRESSOR PROTEIN 1"/>
    <property type="match status" value="1"/>
</dbReference>
<evidence type="ECO:0000256" key="2">
    <source>
        <dbReference type="ARBA" id="ARBA00022737"/>
    </source>
</evidence>
<accession>A9NW11</accession>
<dbReference type="SUPFAM" id="SSF52058">
    <property type="entry name" value="L domain-like"/>
    <property type="match status" value="1"/>
</dbReference>
<dbReference type="Pfam" id="PF00560">
    <property type="entry name" value="LRR_1"/>
    <property type="match status" value="7"/>
</dbReference>
<dbReference type="GO" id="GO:0005737">
    <property type="term" value="C:cytoplasm"/>
    <property type="evidence" value="ECO:0007669"/>
    <property type="project" value="TreeGrafter"/>
</dbReference>
<dbReference type="InterPro" id="IPR032675">
    <property type="entry name" value="LRR_dom_sf"/>
</dbReference>
<dbReference type="InterPro" id="IPR001611">
    <property type="entry name" value="Leu-rich_rpt"/>
</dbReference>
<organism evidence="4">
    <name type="scientific">Picea sitchensis</name>
    <name type="common">Sitka spruce</name>
    <name type="synonym">Pinus sitchensis</name>
    <dbReference type="NCBI Taxonomy" id="3332"/>
    <lineage>
        <taxon>Eukaryota</taxon>
        <taxon>Viridiplantae</taxon>
        <taxon>Streptophyta</taxon>
        <taxon>Embryophyta</taxon>
        <taxon>Tracheophyta</taxon>
        <taxon>Spermatophyta</taxon>
        <taxon>Pinopsida</taxon>
        <taxon>Pinidae</taxon>
        <taxon>Conifers I</taxon>
        <taxon>Pinales</taxon>
        <taxon>Pinaceae</taxon>
        <taxon>Picea</taxon>
    </lineage>
</organism>
<keyword evidence="1" id="KW-0433">Leucine-rich repeat</keyword>
<evidence type="ECO:0000313" key="4">
    <source>
        <dbReference type="EMBL" id="ABK24822.1"/>
    </source>
</evidence>
<dbReference type="PANTHER" id="PTHR48051">
    <property type="match status" value="1"/>
</dbReference>
<dbReference type="AlphaFoldDB" id="A9NW11"/>
<dbReference type="InterPro" id="IPR058192">
    <property type="entry name" value="WHD_ROQ1-like"/>
</dbReference>
<dbReference type="Gene3D" id="3.80.10.10">
    <property type="entry name" value="Ribonuclease Inhibitor"/>
    <property type="match status" value="2"/>
</dbReference>
<evidence type="ECO:0000256" key="1">
    <source>
        <dbReference type="ARBA" id="ARBA00022614"/>
    </source>
</evidence>
<feature type="domain" description="Disease resistance protein Roq1-like winged-helix" evidence="3">
    <location>
        <begin position="2"/>
        <end position="67"/>
    </location>
</feature>
<dbReference type="InterPro" id="IPR050216">
    <property type="entry name" value="LRR_domain-containing"/>
</dbReference>
<dbReference type="EMBL" id="EF085518">
    <property type="protein sequence ID" value="ABK24822.1"/>
    <property type="molecule type" value="mRNA"/>
</dbReference>
<proteinExistence type="evidence at transcript level"/>
<protein>
    <recommendedName>
        <fullName evidence="3">Disease resistance protein Roq1-like winged-helix domain-containing protein</fullName>
    </recommendedName>
</protein>
<reference evidence="4" key="1">
    <citation type="journal article" date="2008" name="BMC Genomics">
        <title>A conifer genomics resource of 200,000 spruce (Picea spp.) ESTs and 6,464 high-quality, sequence-finished full-length cDNAs for Sitka spruce (Picea sitchensis).</title>
        <authorList>
            <person name="Ralph S.G."/>
            <person name="Chun H.J."/>
            <person name="Kolosova N."/>
            <person name="Cooper D."/>
            <person name="Oddy C."/>
            <person name="Ritland C.E."/>
            <person name="Kirkpatrick R."/>
            <person name="Moore R."/>
            <person name="Barber S."/>
            <person name="Holt R.A."/>
            <person name="Jones S.J."/>
            <person name="Marra M.A."/>
            <person name="Douglas C.J."/>
            <person name="Ritland K."/>
            <person name="Bohlmann J."/>
        </authorList>
    </citation>
    <scope>NUCLEOTIDE SEQUENCE</scope>
    <source>
        <tissue evidence="4">Green portion of the leader tissue</tissue>
    </source>
</reference>
<evidence type="ECO:0000259" key="3">
    <source>
        <dbReference type="Pfam" id="PF23282"/>
    </source>
</evidence>